<comment type="caution">
    <text evidence="7">The sequence shown here is derived from an EMBL/GenBank/DDBJ whole genome shotgun (WGS) entry which is preliminary data.</text>
</comment>
<evidence type="ECO:0000256" key="1">
    <source>
        <dbReference type="ARBA" id="ARBA00004370"/>
    </source>
</evidence>
<dbReference type="PANTHER" id="PTHR34001:SF3">
    <property type="entry name" value="BLL7405 PROTEIN"/>
    <property type="match status" value="1"/>
</dbReference>
<dbReference type="EMBL" id="BAAAZD010000002">
    <property type="protein sequence ID" value="GAA4009644.1"/>
    <property type="molecule type" value="Genomic_DNA"/>
</dbReference>
<proteinExistence type="inferred from homology"/>
<evidence type="ECO:0000256" key="5">
    <source>
        <dbReference type="SAM" id="SignalP"/>
    </source>
</evidence>
<dbReference type="Proteomes" id="UP001501310">
    <property type="component" value="Unassembled WGS sequence"/>
</dbReference>
<organism evidence="7 8">
    <name type="scientific">Sphingomonas humi</name>
    <dbReference type="NCBI Taxonomy" id="335630"/>
    <lineage>
        <taxon>Bacteria</taxon>
        <taxon>Pseudomonadati</taxon>
        <taxon>Pseudomonadota</taxon>
        <taxon>Alphaproteobacteria</taxon>
        <taxon>Sphingomonadales</taxon>
        <taxon>Sphingomonadaceae</taxon>
        <taxon>Sphingomonas</taxon>
    </lineage>
</organism>
<name>A0ABP7SCE7_9SPHN</name>
<evidence type="ECO:0000256" key="2">
    <source>
        <dbReference type="ARBA" id="ARBA00022729"/>
    </source>
</evidence>
<dbReference type="SUPFAM" id="SSF56925">
    <property type="entry name" value="OMPA-like"/>
    <property type="match status" value="1"/>
</dbReference>
<feature type="chain" id="PRO_5047516304" description="Outer membrane protein beta-barrel domain-containing protein" evidence="5">
    <location>
        <begin position="23"/>
        <end position="213"/>
    </location>
</feature>
<protein>
    <recommendedName>
        <fullName evidence="6">Outer membrane protein beta-barrel domain-containing protein</fullName>
    </recommendedName>
</protein>
<sequence length="213" mass="22387">MKTAHLIAAVALVAGVAVPAQAQDAPSHTGPRAEVRFAYDFVGATLRTTINPQNRGTFAGDDASDEGTNIGGEVGYDVQAGPAVVGIYAGAEKGSTQVNAISRPYALKTGMNWTVGARAGVVSRDVLIYVKAGYSNGELRGLLLPTASPTFFSAYDSKRNGWHAGAGAEFPIAGGVYGKLEYVHHKYDTATVSTTEELRFSRNQLVAGVGYRF</sequence>
<dbReference type="InterPro" id="IPR023614">
    <property type="entry name" value="Porin_dom_sf"/>
</dbReference>
<feature type="domain" description="Outer membrane protein beta-barrel" evidence="6">
    <location>
        <begin position="8"/>
        <end position="213"/>
    </location>
</feature>
<feature type="signal peptide" evidence="5">
    <location>
        <begin position="1"/>
        <end position="22"/>
    </location>
</feature>
<dbReference type="InterPro" id="IPR011250">
    <property type="entry name" value="OMP/PagP_B-barrel"/>
</dbReference>
<dbReference type="InterPro" id="IPR027385">
    <property type="entry name" value="Beta-barrel_OMP"/>
</dbReference>
<dbReference type="RefSeq" id="WP_344710799.1">
    <property type="nucleotide sequence ID" value="NZ_BAAAZD010000002.1"/>
</dbReference>
<keyword evidence="8" id="KW-1185">Reference proteome</keyword>
<dbReference type="Gene3D" id="2.40.160.10">
    <property type="entry name" value="Porin"/>
    <property type="match status" value="1"/>
</dbReference>
<evidence type="ECO:0000256" key="4">
    <source>
        <dbReference type="ARBA" id="ARBA00038306"/>
    </source>
</evidence>
<accession>A0ABP7SCE7</accession>
<dbReference type="PANTHER" id="PTHR34001">
    <property type="entry name" value="BLL7405 PROTEIN"/>
    <property type="match status" value="1"/>
</dbReference>
<evidence type="ECO:0000313" key="7">
    <source>
        <dbReference type="EMBL" id="GAA4009644.1"/>
    </source>
</evidence>
<keyword evidence="2 5" id="KW-0732">Signal</keyword>
<comment type="subcellular location">
    <subcellularLocation>
        <location evidence="1">Membrane</location>
    </subcellularLocation>
</comment>
<gene>
    <name evidence="7" type="ORF">GCM10022211_24870</name>
</gene>
<evidence type="ECO:0000313" key="8">
    <source>
        <dbReference type="Proteomes" id="UP001501310"/>
    </source>
</evidence>
<keyword evidence="3" id="KW-0472">Membrane</keyword>
<dbReference type="Pfam" id="PF13505">
    <property type="entry name" value="OMP_b-brl"/>
    <property type="match status" value="1"/>
</dbReference>
<reference evidence="8" key="1">
    <citation type="journal article" date="2019" name="Int. J. Syst. Evol. Microbiol.">
        <title>The Global Catalogue of Microorganisms (GCM) 10K type strain sequencing project: providing services to taxonomists for standard genome sequencing and annotation.</title>
        <authorList>
            <consortium name="The Broad Institute Genomics Platform"/>
            <consortium name="The Broad Institute Genome Sequencing Center for Infectious Disease"/>
            <person name="Wu L."/>
            <person name="Ma J."/>
        </authorList>
    </citation>
    <scope>NUCLEOTIDE SEQUENCE [LARGE SCALE GENOMIC DNA]</scope>
    <source>
        <strain evidence="8">JCM 16603</strain>
    </source>
</reference>
<comment type="similarity">
    <text evidence="4">Belongs to the Omp25/RopB family.</text>
</comment>
<evidence type="ECO:0000259" key="6">
    <source>
        <dbReference type="Pfam" id="PF13505"/>
    </source>
</evidence>
<dbReference type="InterPro" id="IPR051692">
    <property type="entry name" value="OMP-like"/>
</dbReference>
<evidence type="ECO:0000256" key="3">
    <source>
        <dbReference type="ARBA" id="ARBA00023136"/>
    </source>
</evidence>